<feature type="region of interest" description="Disordered" evidence="1">
    <location>
        <begin position="180"/>
        <end position="204"/>
    </location>
</feature>
<feature type="compositionally biased region" description="Low complexity" evidence="1">
    <location>
        <begin position="180"/>
        <end position="200"/>
    </location>
</feature>
<gene>
    <name evidence="2" type="ORF">OAUR00152_LOCUS22064</name>
</gene>
<feature type="compositionally biased region" description="Low complexity" evidence="1">
    <location>
        <begin position="28"/>
        <end position="37"/>
    </location>
</feature>
<name>A0A7S4MYM6_9STRA</name>
<organism evidence="2">
    <name type="scientific">Odontella aurita</name>
    <dbReference type="NCBI Taxonomy" id="265563"/>
    <lineage>
        <taxon>Eukaryota</taxon>
        <taxon>Sar</taxon>
        <taxon>Stramenopiles</taxon>
        <taxon>Ochrophyta</taxon>
        <taxon>Bacillariophyta</taxon>
        <taxon>Mediophyceae</taxon>
        <taxon>Biddulphiophycidae</taxon>
        <taxon>Eupodiscales</taxon>
        <taxon>Odontellaceae</taxon>
        <taxon>Odontella</taxon>
    </lineage>
</organism>
<accession>A0A7S4MYM6</accession>
<proteinExistence type="predicted"/>
<dbReference type="EMBL" id="HBKQ01032323">
    <property type="protein sequence ID" value="CAE2252498.1"/>
    <property type="molecule type" value="Transcribed_RNA"/>
</dbReference>
<feature type="region of interest" description="Disordered" evidence="1">
    <location>
        <begin position="13"/>
        <end position="39"/>
    </location>
</feature>
<reference evidence="2" key="1">
    <citation type="submission" date="2021-01" db="EMBL/GenBank/DDBJ databases">
        <authorList>
            <person name="Corre E."/>
            <person name="Pelletier E."/>
            <person name="Niang G."/>
            <person name="Scheremetjew M."/>
            <person name="Finn R."/>
            <person name="Kale V."/>
            <person name="Holt S."/>
            <person name="Cochrane G."/>
            <person name="Meng A."/>
            <person name="Brown T."/>
            <person name="Cohen L."/>
        </authorList>
    </citation>
    <scope>NUCLEOTIDE SEQUENCE</scope>
    <source>
        <strain evidence="2">Isolate 1302-5</strain>
    </source>
</reference>
<sequence length="313" mass="33722">MYFSELECDFPAVPPRRPSATKKKRQLPSSHSPSSSPLYYTLDAHRSTAVELNQMGADLLSVGEPLPAIETLRDAVDFLSQPEVRIHAGDDAALMEYASKHNGAIERAEMRLLEAHACDDGETSRGKKKTTADEEGPLLVWSEPIRLLSPSTTSGGAVCDEEAAATVLFNLALAHHLAGSASTRQRQQPSSSREPASSSPARRRAMIDKSQVFYELCITAMLKIDAPNERASSIDGGVPHLARAALNNAGQICLRWGNHAAGRKYFSDLRTIVCCGTEEDGGCDAPRVRAEEGMDLFSFNAMVAGQLNAAPTA</sequence>
<dbReference type="AlphaFoldDB" id="A0A7S4MYM6"/>
<evidence type="ECO:0000313" key="2">
    <source>
        <dbReference type="EMBL" id="CAE2252498.1"/>
    </source>
</evidence>
<protein>
    <submittedName>
        <fullName evidence="2">Uncharacterized protein</fullName>
    </submittedName>
</protein>
<evidence type="ECO:0000256" key="1">
    <source>
        <dbReference type="SAM" id="MobiDB-lite"/>
    </source>
</evidence>